<name>A0ACC0BAQ6_CATRO</name>
<organism evidence="1 2">
    <name type="scientific">Catharanthus roseus</name>
    <name type="common">Madagascar periwinkle</name>
    <name type="synonym">Vinca rosea</name>
    <dbReference type="NCBI Taxonomy" id="4058"/>
    <lineage>
        <taxon>Eukaryota</taxon>
        <taxon>Viridiplantae</taxon>
        <taxon>Streptophyta</taxon>
        <taxon>Embryophyta</taxon>
        <taxon>Tracheophyta</taxon>
        <taxon>Spermatophyta</taxon>
        <taxon>Magnoliopsida</taxon>
        <taxon>eudicotyledons</taxon>
        <taxon>Gunneridae</taxon>
        <taxon>Pentapetalae</taxon>
        <taxon>asterids</taxon>
        <taxon>lamiids</taxon>
        <taxon>Gentianales</taxon>
        <taxon>Apocynaceae</taxon>
        <taxon>Rauvolfioideae</taxon>
        <taxon>Vinceae</taxon>
        <taxon>Catharanthinae</taxon>
        <taxon>Catharanthus</taxon>
    </lineage>
</organism>
<accession>A0ACC0BAQ6</accession>
<comment type="caution">
    <text evidence="1">The sequence shown here is derived from an EMBL/GenBank/DDBJ whole genome shotgun (WGS) entry which is preliminary data.</text>
</comment>
<keyword evidence="2" id="KW-1185">Reference proteome</keyword>
<gene>
    <name evidence="1" type="ORF">M9H77_19579</name>
</gene>
<evidence type="ECO:0000313" key="1">
    <source>
        <dbReference type="EMBL" id="KAI5669726.1"/>
    </source>
</evidence>
<protein>
    <submittedName>
        <fullName evidence="1">Uncharacterized protein</fullName>
    </submittedName>
</protein>
<evidence type="ECO:0000313" key="2">
    <source>
        <dbReference type="Proteomes" id="UP001060085"/>
    </source>
</evidence>
<dbReference type="Proteomes" id="UP001060085">
    <property type="component" value="Linkage Group LG04"/>
</dbReference>
<dbReference type="EMBL" id="CM044704">
    <property type="protein sequence ID" value="KAI5669726.1"/>
    <property type="molecule type" value="Genomic_DNA"/>
</dbReference>
<sequence>MDDDLVQEDIDRNVVEREETSGGGTRSKRPASEDEGVLDGVNDELSYGVSDSKDETVEFRDGYKNFNAEREGLNAALTNVLPNSEQRFCVQYVHMNFKNLHKGKALKDLLWKISRSSNEALYVFAIKELEEYDKDAHML</sequence>
<reference evidence="2" key="1">
    <citation type="journal article" date="2023" name="Nat. Plants">
        <title>Single-cell RNA sequencing provides a high-resolution roadmap for understanding the multicellular compartmentation of specialized metabolism.</title>
        <authorList>
            <person name="Sun S."/>
            <person name="Shen X."/>
            <person name="Li Y."/>
            <person name="Li Y."/>
            <person name="Wang S."/>
            <person name="Li R."/>
            <person name="Zhang H."/>
            <person name="Shen G."/>
            <person name="Guo B."/>
            <person name="Wei J."/>
            <person name="Xu J."/>
            <person name="St-Pierre B."/>
            <person name="Chen S."/>
            <person name="Sun C."/>
        </authorList>
    </citation>
    <scope>NUCLEOTIDE SEQUENCE [LARGE SCALE GENOMIC DNA]</scope>
</reference>
<proteinExistence type="predicted"/>